<evidence type="ECO:0000256" key="1">
    <source>
        <dbReference type="SAM" id="MobiDB-lite"/>
    </source>
</evidence>
<evidence type="ECO:0000313" key="3">
    <source>
        <dbReference type="RefSeq" id="XP_028141401.1"/>
    </source>
</evidence>
<dbReference type="AlphaFoldDB" id="A0A6P7FY42"/>
<dbReference type="PANTHER" id="PTHR10773:SF19">
    <property type="match status" value="1"/>
</dbReference>
<organism evidence="3">
    <name type="scientific">Diabrotica virgifera virgifera</name>
    <name type="common">western corn rootworm</name>
    <dbReference type="NCBI Taxonomy" id="50390"/>
    <lineage>
        <taxon>Eukaryota</taxon>
        <taxon>Metazoa</taxon>
        <taxon>Ecdysozoa</taxon>
        <taxon>Arthropoda</taxon>
        <taxon>Hexapoda</taxon>
        <taxon>Insecta</taxon>
        <taxon>Pterygota</taxon>
        <taxon>Neoptera</taxon>
        <taxon>Endopterygota</taxon>
        <taxon>Coleoptera</taxon>
        <taxon>Polyphaga</taxon>
        <taxon>Cucujiformia</taxon>
        <taxon>Chrysomeloidea</taxon>
        <taxon>Chrysomelidae</taxon>
        <taxon>Galerucinae</taxon>
        <taxon>Diabroticina</taxon>
        <taxon>Diabroticites</taxon>
        <taxon>Diabrotica</taxon>
    </lineage>
</organism>
<dbReference type="PANTHER" id="PTHR10773">
    <property type="entry name" value="DNA-DIRECTED RNA POLYMERASES I, II, AND III SUBUNIT RPABC2"/>
    <property type="match status" value="1"/>
</dbReference>
<protein>
    <submittedName>
        <fullName evidence="2">Uncharacterized protein LOC114335366 isoform X1</fullName>
    </submittedName>
    <submittedName>
        <fullName evidence="3">Uncharacterized protein LOC114335366 isoform X2</fullName>
    </submittedName>
</protein>
<sequence length="152" mass="17548">MKKGKKRIRQESEWKKNVVKKSRNSGKAYQSPKSGKIVPERSLKPPCKYTFTFKCQINITESQRQQLLAQYWALGDIEKQWTFLANNVETVVPKHVYVKVDAQGCVAPNRENNDAYFLTVSGVKTRVCRDSAHSQIEKEIKRQLRSGPMYTP</sequence>
<dbReference type="RefSeq" id="XP_028141401.1">
    <property type="nucleotide sequence ID" value="XM_028285600.1"/>
</dbReference>
<name>A0A6P7FY42_DIAVI</name>
<evidence type="ECO:0000313" key="2">
    <source>
        <dbReference type="RefSeq" id="XP_028141398.1"/>
    </source>
</evidence>
<reference evidence="2 3" key="1">
    <citation type="submission" date="2025-04" db="UniProtKB">
        <authorList>
            <consortium name="RefSeq"/>
        </authorList>
    </citation>
    <scope>IDENTIFICATION</scope>
    <source>
        <tissue evidence="2 3">Whole insect</tissue>
    </source>
</reference>
<feature type="region of interest" description="Disordered" evidence="1">
    <location>
        <begin position="1"/>
        <end position="40"/>
    </location>
</feature>
<accession>A0A6P7FY42</accession>
<proteinExistence type="predicted"/>
<gene>
    <name evidence="2 3" type="primary">LOC114335366</name>
</gene>
<dbReference type="RefSeq" id="XP_028141398.1">
    <property type="nucleotide sequence ID" value="XM_028285597.1"/>
</dbReference>